<keyword evidence="7" id="KW-1133">Transmembrane helix</keyword>
<feature type="domain" description="X8" evidence="8">
    <location>
        <begin position="382"/>
        <end position="468"/>
    </location>
</feature>
<dbReference type="Gene3D" id="1.20.58.1040">
    <property type="match status" value="1"/>
</dbReference>
<evidence type="ECO:0000256" key="1">
    <source>
        <dbReference type="ARBA" id="ARBA00008773"/>
    </source>
</evidence>
<dbReference type="SUPFAM" id="SSF51445">
    <property type="entry name" value="(Trans)glycosidases"/>
    <property type="match status" value="1"/>
</dbReference>
<dbReference type="InterPro" id="IPR000490">
    <property type="entry name" value="Glyco_hydro_17"/>
</dbReference>
<protein>
    <submittedName>
        <fullName evidence="10">Glucan endo-1,3-beta-glucosidase 5-like</fullName>
    </submittedName>
</protein>
<dbReference type="InterPro" id="IPR044965">
    <property type="entry name" value="Glyco_hydro_17_plant"/>
</dbReference>
<keyword evidence="2" id="KW-0732">Signal</keyword>
<dbReference type="Pfam" id="PF07983">
    <property type="entry name" value="X8"/>
    <property type="match status" value="1"/>
</dbReference>
<dbReference type="InParanoid" id="A0A6I9UQG2"/>
<comment type="similarity">
    <text evidence="1 6">Belongs to the glycosyl hydrolase 17 family.</text>
</comment>
<dbReference type="Gene3D" id="3.20.20.80">
    <property type="entry name" value="Glycosidases"/>
    <property type="match status" value="1"/>
</dbReference>
<keyword evidence="3" id="KW-0378">Hydrolase</keyword>
<keyword evidence="9" id="KW-1185">Reference proteome</keyword>
<dbReference type="SMART" id="SM00768">
    <property type="entry name" value="X8"/>
    <property type="match status" value="1"/>
</dbReference>
<keyword evidence="7" id="KW-0812">Transmembrane</keyword>
<evidence type="ECO:0000256" key="4">
    <source>
        <dbReference type="ARBA" id="ARBA00023157"/>
    </source>
</evidence>
<dbReference type="PROSITE" id="PS51257">
    <property type="entry name" value="PROKAR_LIPOPROTEIN"/>
    <property type="match status" value="1"/>
</dbReference>
<dbReference type="RefSeq" id="XP_011100911.1">
    <property type="nucleotide sequence ID" value="XM_011102609.2"/>
</dbReference>
<dbReference type="InterPro" id="IPR017853">
    <property type="entry name" value="GH"/>
</dbReference>
<evidence type="ECO:0000256" key="2">
    <source>
        <dbReference type="ARBA" id="ARBA00022729"/>
    </source>
</evidence>
<dbReference type="PANTHER" id="PTHR32227">
    <property type="entry name" value="GLUCAN ENDO-1,3-BETA-GLUCOSIDASE BG1-RELATED-RELATED"/>
    <property type="match status" value="1"/>
</dbReference>
<feature type="transmembrane region" description="Helical" evidence="7">
    <location>
        <begin position="493"/>
        <end position="513"/>
    </location>
</feature>
<evidence type="ECO:0000256" key="7">
    <source>
        <dbReference type="SAM" id="Phobius"/>
    </source>
</evidence>
<evidence type="ECO:0000313" key="10">
    <source>
        <dbReference type="RefSeq" id="XP_011100911.1"/>
    </source>
</evidence>
<dbReference type="OrthoDB" id="888856at2759"/>
<gene>
    <name evidence="10" type="primary">LOC105179026</name>
</gene>
<dbReference type="GO" id="GO:0005975">
    <property type="term" value="P:carbohydrate metabolic process"/>
    <property type="evidence" value="ECO:0007669"/>
    <property type="project" value="InterPro"/>
</dbReference>
<evidence type="ECO:0000259" key="8">
    <source>
        <dbReference type="SMART" id="SM00768"/>
    </source>
</evidence>
<evidence type="ECO:0000313" key="9">
    <source>
        <dbReference type="Proteomes" id="UP000504604"/>
    </source>
</evidence>
<evidence type="ECO:0000256" key="3">
    <source>
        <dbReference type="ARBA" id="ARBA00022801"/>
    </source>
</evidence>
<keyword evidence="4" id="KW-1015">Disulfide bond</keyword>
<accession>A0A6I9UQG2</accession>
<dbReference type="KEGG" id="sind:105179026"/>
<dbReference type="Proteomes" id="UP000504604">
    <property type="component" value="Unplaced"/>
</dbReference>
<dbReference type="GO" id="GO:0004553">
    <property type="term" value="F:hydrolase activity, hydrolyzing O-glycosyl compounds"/>
    <property type="evidence" value="ECO:0007669"/>
    <property type="project" value="InterPro"/>
</dbReference>
<dbReference type="AlphaFoldDB" id="A0A6I9UQG2"/>
<sequence length="514" mass="57757">MIRHFYLVNLTMGRQFPFSPSIILQALIVVTISCCSINVVEGVIGVNWGRQTSHRLIPSMVVDLLLQNDIRHLKVFSVSDNVLEAFAGGDIAITVTLPNEALKDVMSAEAAEHWLDQRIRRHQVKNINISYVHVGSQPFSTFYHTDTYNNAVDTLKFIQEAIYTSGYENVVATTAHFTDVLKPGIMKPSEADFRPDLKEKMVEFVSVLNSSNAPFVMDIFPIYFVAEHKWDFEFCFLDNKSNFSIEDNGHVYTNVFEFVYDSFVTAITKAGAPNVRVMVGQIGWPTDGYPGANVTNAERFFREFIPFVKSTKGTPLRPGISIDVYIHSLVDENRGRINVGAFQRHWGVYLSNGEPKYKIDFSGAHRDIYPSTAKGIVFMPKRWCVFKGDKRNLTKVENQVRRACAQADCTSVFPGGSCSQLTFDQNVSYAFNRYFQMKSQYSTNESTCNFEDLATVVTEDPSVGTCKFPVEILAAERAETDGLMKRGGAGDRLQGFFGSAIVLPLLSIILFRVI</sequence>
<keyword evidence="7" id="KW-0472">Membrane</keyword>
<reference evidence="10" key="1">
    <citation type="submission" date="2025-08" db="UniProtKB">
        <authorList>
            <consortium name="RefSeq"/>
        </authorList>
    </citation>
    <scope>IDENTIFICATION</scope>
</reference>
<name>A0A6I9UQG2_SESIN</name>
<evidence type="ECO:0000256" key="5">
    <source>
        <dbReference type="ARBA" id="ARBA00023295"/>
    </source>
</evidence>
<organism evidence="9 10">
    <name type="scientific">Sesamum indicum</name>
    <name type="common">Oriental sesame</name>
    <name type="synonym">Sesamum orientale</name>
    <dbReference type="NCBI Taxonomy" id="4182"/>
    <lineage>
        <taxon>Eukaryota</taxon>
        <taxon>Viridiplantae</taxon>
        <taxon>Streptophyta</taxon>
        <taxon>Embryophyta</taxon>
        <taxon>Tracheophyta</taxon>
        <taxon>Spermatophyta</taxon>
        <taxon>Magnoliopsida</taxon>
        <taxon>eudicotyledons</taxon>
        <taxon>Gunneridae</taxon>
        <taxon>Pentapetalae</taxon>
        <taxon>asterids</taxon>
        <taxon>lamiids</taxon>
        <taxon>Lamiales</taxon>
        <taxon>Pedaliaceae</taxon>
        <taxon>Sesamum</taxon>
    </lineage>
</organism>
<dbReference type="Pfam" id="PF00332">
    <property type="entry name" value="Glyco_hydro_17"/>
    <property type="match status" value="1"/>
</dbReference>
<dbReference type="InterPro" id="IPR012946">
    <property type="entry name" value="X8"/>
</dbReference>
<keyword evidence="5" id="KW-0326">Glycosidase</keyword>
<dbReference type="GeneID" id="105179026"/>
<evidence type="ECO:0000256" key="6">
    <source>
        <dbReference type="RuleBase" id="RU004335"/>
    </source>
</evidence>
<proteinExistence type="inferred from homology"/>